<keyword evidence="5 8" id="KW-0862">Zinc</keyword>
<dbReference type="InterPro" id="IPR014782">
    <property type="entry name" value="Peptidase_M1_dom"/>
</dbReference>
<evidence type="ECO:0000313" key="15">
    <source>
        <dbReference type="Proteomes" id="UP000501346"/>
    </source>
</evidence>
<keyword evidence="6 10" id="KW-0482">Metalloprotease</keyword>
<dbReference type="OrthoDB" id="10031169at2759"/>
<organism evidence="14 15">
    <name type="scientific">Saccharomyces pastorianus</name>
    <name type="common">Lager yeast</name>
    <name type="synonym">Saccharomyces cerevisiae x Saccharomyces eubayanus</name>
    <dbReference type="NCBI Taxonomy" id="27292"/>
    <lineage>
        <taxon>Eukaryota</taxon>
        <taxon>Fungi</taxon>
        <taxon>Dikarya</taxon>
        <taxon>Ascomycota</taxon>
        <taxon>Saccharomycotina</taxon>
        <taxon>Saccharomycetes</taxon>
        <taxon>Saccharomycetales</taxon>
        <taxon>Saccharomycetaceae</taxon>
        <taxon>Saccharomyces</taxon>
    </lineage>
</organism>
<evidence type="ECO:0000256" key="6">
    <source>
        <dbReference type="ARBA" id="ARBA00023049"/>
    </source>
</evidence>
<evidence type="ECO:0000256" key="3">
    <source>
        <dbReference type="ARBA" id="ARBA00022723"/>
    </source>
</evidence>
<gene>
    <name evidence="14" type="ORF">GRS66_002405</name>
</gene>
<dbReference type="EMBL" id="CP048990">
    <property type="protein sequence ID" value="QID80100.1"/>
    <property type="molecule type" value="Genomic_DNA"/>
</dbReference>
<evidence type="ECO:0000259" key="13">
    <source>
        <dbReference type="Pfam" id="PF17900"/>
    </source>
</evidence>
<dbReference type="GO" id="GO:0043171">
    <property type="term" value="P:peptide catabolic process"/>
    <property type="evidence" value="ECO:0007669"/>
    <property type="project" value="TreeGrafter"/>
</dbReference>
<reference evidence="14 15" key="1">
    <citation type="journal article" date="2019" name="BMC Genomics">
        <title>Chromosome level assembly and comparative genome analysis confirm lager-brewing yeasts originated from a single hybridization.</title>
        <authorList>
            <person name="Salazar A.N."/>
            <person name="Gorter de Vries A.R."/>
            <person name="van den Broek M."/>
            <person name="Brouwers N."/>
            <person name="de la Torre Cortes P."/>
            <person name="Kuijpers N.G.A."/>
            <person name="Daran J.G."/>
            <person name="Abeel T."/>
        </authorList>
    </citation>
    <scope>NUCLEOTIDE SEQUENCE [LARGE SCALE GENOMIC DNA]</scope>
    <source>
        <strain evidence="14 15">CBS 1483</strain>
    </source>
</reference>
<dbReference type="PANTHER" id="PTHR11533">
    <property type="entry name" value="PROTEASE M1 ZINC METALLOPROTEASE"/>
    <property type="match status" value="1"/>
</dbReference>
<keyword evidence="10" id="KW-0031">Aminopeptidase</keyword>
<dbReference type="Pfam" id="PF17900">
    <property type="entry name" value="Peptidase_M1_N"/>
    <property type="match status" value="1"/>
</dbReference>
<keyword evidence="15" id="KW-1185">Reference proteome</keyword>
<dbReference type="Pfam" id="PF01433">
    <property type="entry name" value="Peptidase_M1"/>
    <property type="match status" value="1"/>
</dbReference>
<dbReference type="PANTHER" id="PTHR11533:SF299">
    <property type="entry name" value="AMINOPEPTIDASE"/>
    <property type="match status" value="1"/>
</dbReference>
<comment type="cofactor">
    <cofactor evidence="8 10">
        <name>Zn(2+)</name>
        <dbReference type="ChEBI" id="CHEBI:29105"/>
    </cofactor>
    <text evidence="8 10">Binds 1 zinc ion per subunit.</text>
</comment>
<feature type="domain" description="ERAP1-like C-terminal" evidence="12">
    <location>
        <begin position="565"/>
        <end position="910"/>
    </location>
</feature>
<dbReference type="InterPro" id="IPR027268">
    <property type="entry name" value="Peptidase_M4/M1_CTD_sf"/>
</dbReference>
<dbReference type="InterPro" id="IPR034016">
    <property type="entry name" value="M1_APN-typ"/>
</dbReference>
<dbReference type="GO" id="GO:0070006">
    <property type="term" value="F:metalloaminopeptidase activity"/>
    <property type="evidence" value="ECO:0007669"/>
    <property type="project" value="TreeGrafter"/>
</dbReference>
<evidence type="ECO:0000313" key="14">
    <source>
        <dbReference type="EMBL" id="QID80100.1"/>
    </source>
</evidence>
<dbReference type="Gene3D" id="2.60.40.1910">
    <property type="match status" value="1"/>
</dbReference>
<evidence type="ECO:0000256" key="8">
    <source>
        <dbReference type="PIRSR" id="PIRSR634016-3"/>
    </source>
</evidence>
<dbReference type="Pfam" id="PF11838">
    <property type="entry name" value="ERAP1_C"/>
    <property type="match status" value="1"/>
</dbReference>
<dbReference type="InterPro" id="IPR042097">
    <property type="entry name" value="Aminopeptidase_N-like_N_sf"/>
</dbReference>
<dbReference type="EC" id="3.4.11.-" evidence="10"/>
<evidence type="ECO:0000259" key="12">
    <source>
        <dbReference type="Pfam" id="PF11838"/>
    </source>
</evidence>
<dbReference type="Gene3D" id="1.25.50.20">
    <property type="match status" value="1"/>
</dbReference>
<evidence type="ECO:0000256" key="4">
    <source>
        <dbReference type="ARBA" id="ARBA00022801"/>
    </source>
</evidence>
<sequence>MSDNLLSLENPVVPSHYELRLEIDPKQSSPNFKGSAIIHLKFNPNSTTLASIEDSFTQFKLHSKDLIVLSAHATIRSTKFDLKISQDTGKHLSIFNSESPIQLSNDCPLILSVQYVGKIRDIKTHHDKTFGIFKTNFMDRKTGTANNHVVATHCQPFSASNIFPCIDEPSNKSTFQLNIATDSQYKAVSNTPVEMVEALDSSQKHLVKFAKTPLMTTSVFGFSIGDLEFLKTEIKLEGDRTIPVSIYAPWDIANAAFTLDTVQKYLPLLESYFKCPYPLPKLDFVLLPYLSDMAMENFGMITIQLNHLLIPPNALANESVREQAQQLIVHELVHQWMGNYISFDSWESLWFNESFATWLACHILEQNGDLSHYWTSEPYLLQQVEPTMCRDAADVNGRSIFQISQRNTGIDSQTSDIFDPEAYTKGIIMLRSLQLATGESHLQKGLESVFEDTKTFHARSVKPMDIWNHIGKFLKSQNITNFVSSWTRTPGLPVVKVEVEEKDGKTQTKLTQHRFINQLSTEEKDQLEDVPYQVPLFGVLPDGKMDTKNVLLTDRTLTLDYPILVINHLAQGYYRVSYESEECYALINDKITEETLSEIDLRKIFLDLSQFIGDEGFQNSIHLHGLFKILNHIASPSTKIASKYWDPLSKGLEVLQTIDRASLTSSKLQSFLKKKIVIPLFNKIDWPHGEFDKSTNPHELKVMSQVLFLNKNSAKCAELCQIYFKHLLQGPRSSVPLELVNSILVVVLQHCANIKQWKKIFDLVKRSSCTGITNHVINMYDQNSSETAMLIQNGAIESLGFCLDSDIVKKTLNFITSNIESEGMELALFGFNYNFKKRLNKNEKPQDQVVRETIWEWYMGNFDQWARKATRKGTTTGDHLHKALRSISLIIFQMFVADEPQKIEKFINLEKEKLGQSLLSLDDIWASVQQDEESRKTIRRDLASLV</sequence>
<dbReference type="Gene3D" id="2.60.40.1730">
    <property type="entry name" value="tricorn interacting facor f3 domain"/>
    <property type="match status" value="1"/>
</dbReference>
<evidence type="ECO:0000256" key="1">
    <source>
        <dbReference type="ARBA" id="ARBA00010136"/>
    </source>
</evidence>
<comment type="similarity">
    <text evidence="1 10">Belongs to the peptidase M1 family.</text>
</comment>
<dbReference type="InterPro" id="IPR050344">
    <property type="entry name" value="Peptidase_M1_aminopeptidases"/>
</dbReference>
<dbReference type="SUPFAM" id="SSF55486">
    <property type="entry name" value="Metalloproteases ('zincins'), catalytic domain"/>
    <property type="match status" value="1"/>
</dbReference>
<feature type="site" description="Transition state stabilizer" evidence="9">
    <location>
        <position position="423"/>
    </location>
</feature>
<dbReference type="GO" id="GO:0042277">
    <property type="term" value="F:peptide binding"/>
    <property type="evidence" value="ECO:0007669"/>
    <property type="project" value="TreeGrafter"/>
</dbReference>
<dbReference type="SUPFAM" id="SSF63737">
    <property type="entry name" value="Leukotriene A4 hydrolase N-terminal domain"/>
    <property type="match status" value="1"/>
</dbReference>
<evidence type="ECO:0000259" key="11">
    <source>
        <dbReference type="Pfam" id="PF01433"/>
    </source>
</evidence>
<proteinExistence type="inferred from homology"/>
<evidence type="ECO:0000256" key="9">
    <source>
        <dbReference type="PIRSR" id="PIRSR634016-4"/>
    </source>
</evidence>
<dbReference type="InterPro" id="IPR045357">
    <property type="entry name" value="Aminopeptidase_N-like_N"/>
</dbReference>
<evidence type="ECO:0000256" key="2">
    <source>
        <dbReference type="ARBA" id="ARBA00022670"/>
    </source>
</evidence>
<protein>
    <recommendedName>
        <fullName evidence="10">Aminopeptidase</fullName>
        <ecNumber evidence="10">3.4.11.-</ecNumber>
    </recommendedName>
</protein>
<feature type="domain" description="Aminopeptidase N-like N-terminal" evidence="13">
    <location>
        <begin position="13"/>
        <end position="218"/>
    </location>
</feature>
<dbReference type="CDD" id="cd09601">
    <property type="entry name" value="M1_APN-Q_like"/>
    <property type="match status" value="1"/>
</dbReference>
<dbReference type="Gene3D" id="1.10.390.10">
    <property type="entry name" value="Neutral Protease Domain 2"/>
    <property type="match status" value="1"/>
</dbReference>
<dbReference type="InterPro" id="IPR001930">
    <property type="entry name" value="Peptidase_M1"/>
</dbReference>
<name>A0A6C1DU09_SACPS</name>
<evidence type="ECO:0000256" key="10">
    <source>
        <dbReference type="RuleBase" id="RU364040"/>
    </source>
</evidence>
<dbReference type="GO" id="GO:0008270">
    <property type="term" value="F:zinc ion binding"/>
    <property type="evidence" value="ECO:0007669"/>
    <property type="project" value="UniProtKB-UniRule"/>
</dbReference>
<keyword evidence="2 10" id="KW-0645">Protease</keyword>
<evidence type="ECO:0000256" key="7">
    <source>
        <dbReference type="PIRSR" id="PIRSR634016-1"/>
    </source>
</evidence>
<feature type="binding site" evidence="8">
    <location>
        <position position="334"/>
    </location>
    <ligand>
        <name>Zn(2+)</name>
        <dbReference type="ChEBI" id="CHEBI:29105"/>
        <note>catalytic</note>
    </ligand>
</feature>
<feature type="binding site" evidence="8">
    <location>
        <position position="330"/>
    </location>
    <ligand>
        <name>Zn(2+)</name>
        <dbReference type="ChEBI" id="CHEBI:29105"/>
        <note>catalytic</note>
    </ligand>
</feature>
<feature type="domain" description="Peptidase M1 membrane alanine aminopeptidase" evidence="11">
    <location>
        <begin position="257"/>
        <end position="486"/>
    </location>
</feature>
<dbReference type="Proteomes" id="UP000501346">
    <property type="component" value="Chromosome ScIX"/>
</dbReference>
<dbReference type="InterPro" id="IPR024571">
    <property type="entry name" value="ERAP1-like_C_dom"/>
</dbReference>
<accession>A0A6C1DU09</accession>
<feature type="binding site" evidence="8">
    <location>
        <position position="353"/>
    </location>
    <ligand>
        <name>Zn(2+)</name>
        <dbReference type="ChEBI" id="CHEBI:29105"/>
        <note>catalytic</note>
    </ligand>
</feature>
<keyword evidence="4 10" id="KW-0378">Hydrolase</keyword>
<feature type="active site" description="Proton acceptor" evidence="7">
    <location>
        <position position="331"/>
    </location>
</feature>
<keyword evidence="3 8" id="KW-0479">Metal-binding</keyword>
<evidence type="ECO:0000256" key="5">
    <source>
        <dbReference type="ARBA" id="ARBA00022833"/>
    </source>
</evidence>
<dbReference type="GO" id="GO:0006508">
    <property type="term" value="P:proteolysis"/>
    <property type="evidence" value="ECO:0007669"/>
    <property type="project" value="UniProtKB-KW"/>
</dbReference>
<dbReference type="PRINTS" id="PR00756">
    <property type="entry name" value="ALADIPTASE"/>
</dbReference>
<dbReference type="GO" id="GO:0016020">
    <property type="term" value="C:membrane"/>
    <property type="evidence" value="ECO:0007669"/>
    <property type="project" value="TreeGrafter"/>
</dbReference>
<dbReference type="AlphaFoldDB" id="A0A6C1DU09"/>
<dbReference type="FunFam" id="1.10.390.10:FF:000028">
    <property type="entry name" value="Aminopeptidase"/>
    <property type="match status" value="1"/>
</dbReference>
<dbReference type="GO" id="GO:0005737">
    <property type="term" value="C:cytoplasm"/>
    <property type="evidence" value="ECO:0007669"/>
    <property type="project" value="TreeGrafter"/>
</dbReference>